<name>A0A418V8H3_9DEIO</name>
<dbReference type="EMBL" id="QYUJ01000014">
    <property type="protein sequence ID" value="RJF72413.1"/>
    <property type="molecule type" value="Genomic_DNA"/>
</dbReference>
<protein>
    <submittedName>
        <fullName evidence="1">Uncharacterized protein</fullName>
    </submittedName>
</protein>
<reference evidence="1 2" key="1">
    <citation type="submission" date="2018-09" db="EMBL/GenBank/DDBJ databases">
        <authorList>
            <person name="Zhu H."/>
        </authorList>
    </citation>
    <scope>NUCLEOTIDE SEQUENCE [LARGE SCALE GENOMIC DNA]</scope>
    <source>
        <strain evidence="1 2">K2S05-167</strain>
    </source>
</reference>
<dbReference type="Proteomes" id="UP000286287">
    <property type="component" value="Unassembled WGS sequence"/>
</dbReference>
<sequence>MMFSGLLRLVSQAHSLNLRCQASGLNQFSEFRTLWKGTPERSILSCGAVPVRPARLNSFALYELCQSARTKSLRSFVKCSKSARLP</sequence>
<organism evidence="1 2">
    <name type="scientific">Deinococcus cavernae</name>
    <dbReference type="NCBI Taxonomy" id="2320857"/>
    <lineage>
        <taxon>Bacteria</taxon>
        <taxon>Thermotogati</taxon>
        <taxon>Deinococcota</taxon>
        <taxon>Deinococci</taxon>
        <taxon>Deinococcales</taxon>
        <taxon>Deinococcaceae</taxon>
        <taxon>Deinococcus</taxon>
    </lineage>
</organism>
<comment type="caution">
    <text evidence="1">The sequence shown here is derived from an EMBL/GenBank/DDBJ whole genome shotgun (WGS) entry which is preliminary data.</text>
</comment>
<evidence type="ECO:0000313" key="1">
    <source>
        <dbReference type="EMBL" id="RJF72413.1"/>
    </source>
</evidence>
<dbReference type="AntiFam" id="ANF00254">
    <property type="entry name" value="DNA repeat"/>
</dbReference>
<proteinExistence type="predicted"/>
<gene>
    <name evidence="1" type="ORF">D3875_13490</name>
</gene>
<evidence type="ECO:0000313" key="2">
    <source>
        <dbReference type="Proteomes" id="UP000286287"/>
    </source>
</evidence>
<accession>A0A418V8H3</accession>
<keyword evidence="2" id="KW-1185">Reference proteome</keyword>
<dbReference type="AlphaFoldDB" id="A0A418V8H3"/>